<evidence type="ECO:0000313" key="6">
    <source>
        <dbReference type="Proteomes" id="UP001366060"/>
    </source>
</evidence>
<dbReference type="PANTHER" id="PTHR43780:SF2">
    <property type="entry name" value="1-AMINOCYCLOPROPANE-1-CARBOXYLATE DEAMINASE-RELATED"/>
    <property type="match status" value="1"/>
</dbReference>
<feature type="domain" description="Tryptophan synthase beta chain-like PALP" evidence="4">
    <location>
        <begin position="23"/>
        <end position="299"/>
    </location>
</feature>
<evidence type="ECO:0000256" key="1">
    <source>
        <dbReference type="ARBA" id="ARBA00001933"/>
    </source>
</evidence>
<protein>
    <submittedName>
        <fullName evidence="5">Pyridoxal-phosphate dependent enzyme</fullName>
    </submittedName>
</protein>
<dbReference type="Pfam" id="PF00291">
    <property type="entry name" value="PALP"/>
    <property type="match status" value="1"/>
</dbReference>
<comment type="similarity">
    <text evidence="2">Belongs to the ACC deaminase/D-cysteine desulfhydrase family.</text>
</comment>
<comment type="cofactor">
    <cofactor evidence="1">
        <name>pyridoxal 5'-phosphate</name>
        <dbReference type="ChEBI" id="CHEBI:597326"/>
    </cofactor>
</comment>
<dbReference type="Proteomes" id="UP001366060">
    <property type="component" value="Unassembled WGS sequence"/>
</dbReference>
<evidence type="ECO:0000256" key="2">
    <source>
        <dbReference type="ARBA" id="ARBA00008639"/>
    </source>
</evidence>
<dbReference type="RefSeq" id="WP_341626670.1">
    <property type="nucleotide sequence ID" value="NZ_JBAKBA010000003.1"/>
</dbReference>
<keyword evidence="3" id="KW-0663">Pyridoxal phosphate</keyword>
<comment type="caution">
    <text evidence="5">The sequence shown here is derived from an EMBL/GenBank/DDBJ whole genome shotgun (WGS) entry which is preliminary data.</text>
</comment>
<gene>
    <name evidence="5" type="ORF">V6255_02150</name>
</gene>
<proteinExistence type="inferred from homology"/>
<sequence>MSFIESTLYQTMGHSPLQVLTHPLLTEKSITVSVKRDDLLHPDISGNKWRKLKYNLLYAEANNKNHLVSFGGAFSNHIHALAAACNHFKFQATGIIRGEVHYASNPTLSQVQKWGMELQFIDRKTYRLKEQDEYLAMLQKQYPTAYIIPEGGSNNLAIPGVEEVIKELTQQCKQPIGHIFTATGSAGTLAGLISGALKYSPMTIVHGIAVLKNAQYLEETVKGFVQEESQINWHLHTGFHEGGYGKVSLTLAEFCRQFTLDTNIPIEPIYSGKMFYALWKLIKQDYFPAGTHIVALHTGGLQGLAGLKEQKKF</sequence>
<dbReference type="PANTHER" id="PTHR43780">
    <property type="entry name" value="1-AMINOCYCLOPROPANE-1-CARBOXYLATE DEAMINASE-RELATED"/>
    <property type="match status" value="1"/>
</dbReference>
<dbReference type="PIRSF" id="PIRSF006278">
    <property type="entry name" value="ACCD_DCysDesulf"/>
    <property type="match status" value="1"/>
</dbReference>
<keyword evidence="6" id="KW-1185">Reference proteome</keyword>
<dbReference type="Gene3D" id="3.40.50.1100">
    <property type="match status" value="2"/>
</dbReference>
<evidence type="ECO:0000259" key="4">
    <source>
        <dbReference type="Pfam" id="PF00291"/>
    </source>
</evidence>
<dbReference type="SUPFAM" id="SSF53686">
    <property type="entry name" value="Tryptophan synthase beta subunit-like PLP-dependent enzymes"/>
    <property type="match status" value="1"/>
</dbReference>
<name>A0ABU9H806_9GAMM</name>
<organism evidence="5 6">
    <name type="scientific">Psychromonas arctica</name>
    <dbReference type="NCBI Taxonomy" id="168275"/>
    <lineage>
        <taxon>Bacteria</taxon>
        <taxon>Pseudomonadati</taxon>
        <taxon>Pseudomonadota</taxon>
        <taxon>Gammaproteobacteria</taxon>
        <taxon>Alteromonadales</taxon>
        <taxon>Psychromonadaceae</taxon>
        <taxon>Psychromonas</taxon>
    </lineage>
</organism>
<dbReference type="EMBL" id="JBAKBA010000003">
    <property type="protein sequence ID" value="MEL0657928.1"/>
    <property type="molecule type" value="Genomic_DNA"/>
</dbReference>
<evidence type="ECO:0000256" key="3">
    <source>
        <dbReference type="ARBA" id="ARBA00022898"/>
    </source>
</evidence>
<dbReference type="InterPro" id="IPR036052">
    <property type="entry name" value="TrpB-like_PALP_sf"/>
</dbReference>
<reference evidence="5 6" key="1">
    <citation type="submission" date="2024-02" db="EMBL/GenBank/DDBJ databases">
        <title>Bacteria isolated from the canopy kelp, Nereocystis luetkeana.</title>
        <authorList>
            <person name="Pfister C.A."/>
            <person name="Younker I.T."/>
            <person name="Light S.H."/>
        </authorList>
    </citation>
    <scope>NUCLEOTIDE SEQUENCE [LARGE SCALE GENOMIC DNA]</scope>
    <source>
        <strain evidence="5 6">TI.2.07</strain>
    </source>
</reference>
<dbReference type="InterPro" id="IPR027278">
    <property type="entry name" value="ACCD_DCysDesulf"/>
</dbReference>
<dbReference type="InterPro" id="IPR001926">
    <property type="entry name" value="TrpB-like_PALP"/>
</dbReference>
<accession>A0ABU9H806</accession>
<evidence type="ECO:0000313" key="5">
    <source>
        <dbReference type="EMBL" id="MEL0657928.1"/>
    </source>
</evidence>